<comment type="caution">
    <text evidence="1">The sequence shown here is derived from an EMBL/GenBank/DDBJ whole genome shotgun (WGS) entry which is preliminary data.</text>
</comment>
<keyword evidence="2" id="KW-1185">Reference proteome</keyword>
<protein>
    <submittedName>
        <fullName evidence="1">Uncharacterized protein</fullName>
    </submittedName>
</protein>
<reference evidence="2" key="1">
    <citation type="journal article" date="2019" name="Int. J. Syst. Evol. Microbiol.">
        <title>The Global Catalogue of Microorganisms (GCM) 10K type strain sequencing project: providing services to taxonomists for standard genome sequencing and annotation.</title>
        <authorList>
            <consortium name="The Broad Institute Genomics Platform"/>
            <consortium name="The Broad Institute Genome Sequencing Center for Infectious Disease"/>
            <person name="Wu L."/>
            <person name="Ma J."/>
        </authorList>
    </citation>
    <scope>NUCLEOTIDE SEQUENCE [LARGE SCALE GENOMIC DNA]</scope>
    <source>
        <strain evidence="2">CCM 8749</strain>
    </source>
</reference>
<gene>
    <name evidence="1" type="ORF">ACFPXP_05590</name>
</gene>
<evidence type="ECO:0000313" key="2">
    <source>
        <dbReference type="Proteomes" id="UP001596250"/>
    </source>
</evidence>
<dbReference type="RefSeq" id="WP_379893197.1">
    <property type="nucleotide sequence ID" value="NZ_CBCSCT010000031.1"/>
</dbReference>
<accession>A0ABW1IM17</accession>
<name>A0ABW1IM17_9BACL</name>
<organism evidence="1 2">
    <name type="scientific">Marinicrinis lubricantis</name>
    <dbReference type="NCBI Taxonomy" id="2086470"/>
    <lineage>
        <taxon>Bacteria</taxon>
        <taxon>Bacillati</taxon>
        <taxon>Bacillota</taxon>
        <taxon>Bacilli</taxon>
        <taxon>Bacillales</taxon>
        <taxon>Paenibacillaceae</taxon>
    </lineage>
</organism>
<sequence>MTKQVIRSIVPIPGAREISLMKMDNRYHLHALTGDAVYFVFDTLSWTVLYHESLARFGRIVREGLAWTDDGQLVILMSATLLIIDPVFYRISQTIGLSRPATSGIACKGNRVYYGSGSLLCETTLTNK</sequence>
<dbReference type="Proteomes" id="UP001596250">
    <property type="component" value="Unassembled WGS sequence"/>
</dbReference>
<dbReference type="EMBL" id="JBHSQV010000033">
    <property type="protein sequence ID" value="MFC5985903.1"/>
    <property type="molecule type" value="Genomic_DNA"/>
</dbReference>
<evidence type="ECO:0000313" key="1">
    <source>
        <dbReference type="EMBL" id="MFC5985903.1"/>
    </source>
</evidence>
<proteinExistence type="predicted"/>